<proteinExistence type="predicted"/>
<dbReference type="PANTHER" id="PTHR43877">
    <property type="entry name" value="AMINOALKYLPHOSPHONATE N-ACETYLTRANSFERASE-RELATED-RELATED"/>
    <property type="match status" value="1"/>
</dbReference>
<evidence type="ECO:0000256" key="1">
    <source>
        <dbReference type="ARBA" id="ARBA00022679"/>
    </source>
</evidence>
<dbReference type="Proteomes" id="UP000245697">
    <property type="component" value="Unassembled WGS sequence"/>
</dbReference>
<dbReference type="PANTHER" id="PTHR43877:SF2">
    <property type="entry name" value="AMINOALKYLPHOSPHONATE N-ACETYLTRANSFERASE-RELATED"/>
    <property type="match status" value="1"/>
</dbReference>
<dbReference type="OrthoDB" id="9805924at2"/>
<evidence type="ECO:0000259" key="3">
    <source>
        <dbReference type="PROSITE" id="PS51186"/>
    </source>
</evidence>
<sequence>MTSTPAEVITVRRAGTEDLPEVAALFSGYLDFYRRPAPAERVLAFLRERHGRGESVVFLARTADGTPAGFVNVYPTFSSLSMAPVWTLNDLFVAPVARGAGAGRALVRACADGARAAGAVAVQLQTAPDNEVAQALYRSEGFQPDTFAAYYLPLTT</sequence>
<evidence type="ECO:0000313" key="4">
    <source>
        <dbReference type="EMBL" id="PWK44175.1"/>
    </source>
</evidence>
<dbReference type="InterPro" id="IPR016181">
    <property type="entry name" value="Acyl_CoA_acyltransferase"/>
</dbReference>
<keyword evidence="4" id="KW-0689">Ribosomal protein</keyword>
<keyword evidence="1" id="KW-0808">Transferase</keyword>
<dbReference type="CDD" id="cd04301">
    <property type="entry name" value="NAT_SF"/>
    <property type="match status" value="1"/>
</dbReference>
<keyword evidence="5" id="KW-1185">Reference proteome</keyword>
<dbReference type="Pfam" id="PF00583">
    <property type="entry name" value="Acetyltransf_1"/>
    <property type="match status" value="1"/>
</dbReference>
<dbReference type="AlphaFoldDB" id="A0A316F8V1"/>
<dbReference type="InterPro" id="IPR000182">
    <property type="entry name" value="GNAT_dom"/>
</dbReference>
<accession>A0A316F8V1</accession>
<gene>
    <name evidence="4" type="ORF">BC793_11250</name>
</gene>
<name>A0A316F8V1_9ACTN</name>
<organism evidence="4 5">
    <name type="scientific">Actinoplanes xinjiangensis</name>
    <dbReference type="NCBI Taxonomy" id="512350"/>
    <lineage>
        <taxon>Bacteria</taxon>
        <taxon>Bacillati</taxon>
        <taxon>Actinomycetota</taxon>
        <taxon>Actinomycetes</taxon>
        <taxon>Micromonosporales</taxon>
        <taxon>Micromonosporaceae</taxon>
        <taxon>Actinoplanes</taxon>
    </lineage>
</organism>
<dbReference type="PROSITE" id="PS51186">
    <property type="entry name" value="GNAT"/>
    <property type="match status" value="1"/>
</dbReference>
<dbReference type="EMBL" id="QGGR01000012">
    <property type="protein sequence ID" value="PWK44175.1"/>
    <property type="molecule type" value="Genomic_DNA"/>
</dbReference>
<reference evidence="4 5" key="1">
    <citation type="submission" date="2018-05" db="EMBL/GenBank/DDBJ databases">
        <title>Genomic Encyclopedia of Archaeal and Bacterial Type Strains, Phase II (KMG-II): from individual species to whole genera.</title>
        <authorList>
            <person name="Goeker M."/>
        </authorList>
    </citation>
    <scope>NUCLEOTIDE SEQUENCE [LARGE SCALE GENOMIC DNA]</scope>
    <source>
        <strain evidence="4 5">DSM 45184</strain>
    </source>
</reference>
<keyword evidence="2" id="KW-0012">Acyltransferase</keyword>
<dbReference type="Gene3D" id="3.40.630.30">
    <property type="match status" value="1"/>
</dbReference>
<evidence type="ECO:0000313" key="5">
    <source>
        <dbReference type="Proteomes" id="UP000245697"/>
    </source>
</evidence>
<feature type="domain" description="N-acetyltransferase" evidence="3">
    <location>
        <begin position="9"/>
        <end position="156"/>
    </location>
</feature>
<dbReference type="InterPro" id="IPR050832">
    <property type="entry name" value="Bact_Acetyltransf"/>
</dbReference>
<comment type="caution">
    <text evidence="4">The sequence shown here is derived from an EMBL/GenBank/DDBJ whole genome shotgun (WGS) entry which is preliminary data.</text>
</comment>
<dbReference type="GO" id="GO:0016747">
    <property type="term" value="F:acyltransferase activity, transferring groups other than amino-acyl groups"/>
    <property type="evidence" value="ECO:0007669"/>
    <property type="project" value="InterPro"/>
</dbReference>
<dbReference type="RefSeq" id="WP_109596562.1">
    <property type="nucleotide sequence ID" value="NZ_BONA01000029.1"/>
</dbReference>
<protein>
    <submittedName>
        <fullName evidence="4">Ribosomal protein S18 acetylase RimI-like enzyme</fullName>
    </submittedName>
</protein>
<evidence type="ECO:0000256" key="2">
    <source>
        <dbReference type="ARBA" id="ARBA00023315"/>
    </source>
</evidence>
<dbReference type="SUPFAM" id="SSF55729">
    <property type="entry name" value="Acyl-CoA N-acyltransferases (Nat)"/>
    <property type="match status" value="1"/>
</dbReference>
<dbReference type="GO" id="GO:0005840">
    <property type="term" value="C:ribosome"/>
    <property type="evidence" value="ECO:0007669"/>
    <property type="project" value="UniProtKB-KW"/>
</dbReference>
<keyword evidence="4" id="KW-0687">Ribonucleoprotein</keyword>